<protein>
    <submittedName>
        <fullName evidence="3">Uncharacterized protein</fullName>
    </submittedName>
</protein>
<keyword evidence="2" id="KW-0472">Membrane</keyword>
<gene>
    <name evidence="3" type="ORF">BK816_04115</name>
</gene>
<dbReference type="EMBL" id="CP017812">
    <property type="protein sequence ID" value="AOZ72579.1"/>
    <property type="molecule type" value="Genomic_DNA"/>
</dbReference>
<sequence length="190" mass="21396">MDTSSPKTQNVISSVDQQNQRAENSNQQKLHPRRIITLIWFALSASLITFATIGLLFTLILIEIQKLPSPSDNSFILKTGAIAIGAAILVFLNTWTVSKNLLVKETKSSLLHYPAVYLASSLATLIAVGVLPNEQEYLINLVFYGELVAIFLTTPAWLNLYYRRHKLLQQAQSDRRASIQNTYYQKQISQ</sequence>
<dbReference type="RefSeq" id="WP_071164045.1">
    <property type="nucleotide sequence ID" value="NZ_CP017812.1"/>
</dbReference>
<evidence type="ECO:0000256" key="1">
    <source>
        <dbReference type="SAM" id="MobiDB-lite"/>
    </source>
</evidence>
<feature type="transmembrane region" description="Helical" evidence="2">
    <location>
        <begin position="110"/>
        <end position="131"/>
    </location>
</feature>
<dbReference type="STRING" id="1912795.BK816_04115"/>
<evidence type="ECO:0000313" key="4">
    <source>
        <dbReference type="Proteomes" id="UP000176288"/>
    </source>
</evidence>
<dbReference type="AlphaFoldDB" id="A0A1D9MK72"/>
<keyword evidence="2" id="KW-1133">Transmembrane helix</keyword>
<dbReference type="Proteomes" id="UP000176288">
    <property type="component" value="Chromosome"/>
</dbReference>
<proteinExistence type="predicted"/>
<keyword evidence="4" id="KW-1185">Reference proteome</keyword>
<name>A0A1D9MK72_9ACTO</name>
<feature type="transmembrane region" description="Helical" evidence="2">
    <location>
        <begin position="137"/>
        <end position="162"/>
    </location>
</feature>
<reference evidence="3 4" key="1">
    <citation type="submission" date="2016-10" db="EMBL/GenBank/DDBJ databases">
        <title>Actinomyces aegypiusis sp. nov., isolated from the Aegypius monachus in Qinghai Tibet Plateau China.</title>
        <authorList>
            <person name="Wang Y."/>
        </authorList>
    </citation>
    <scope>NUCLEOTIDE SEQUENCE [LARGE SCALE GENOMIC DNA]</scope>
    <source>
        <strain evidence="3 4">VUL4_3</strain>
    </source>
</reference>
<dbReference type="KEGG" id="avu:BK816_04115"/>
<feature type="transmembrane region" description="Helical" evidence="2">
    <location>
        <begin position="74"/>
        <end position="98"/>
    </location>
</feature>
<feature type="transmembrane region" description="Helical" evidence="2">
    <location>
        <begin position="38"/>
        <end position="62"/>
    </location>
</feature>
<feature type="region of interest" description="Disordered" evidence="1">
    <location>
        <begin position="1"/>
        <end position="26"/>
    </location>
</feature>
<evidence type="ECO:0000256" key="2">
    <source>
        <dbReference type="SAM" id="Phobius"/>
    </source>
</evidence>
<keyword evidence="2" id="KW-0812">Transmembrane</keyword>
<evidence type="ECO:0000313" key="3">
    <source>
        <dbReference type="EMBL" id="AOZ72579.1"/>
    </source>
</evidence>
<organism evidence="3 4">
    <name type="scientific">Boudabousia tangfeifanii</name>
    <dbReference type="NCBI Taxonomy" id="1912795"/>
    <lineage>
        <taxon>Bacteria</taxon>
        <taxon>Bacillati</taxon>
        <taxon>Actinomycetota</taxon>
        <taxon>Actinomycetes</taxon>
        <taxon>Actinomycetales</taxon>
        <taxon>Actinomycetaceae</taxon>
        <taxon>Boudabousia</taxon>
    </lineage>
</organism>
<accession>A0A1D9MK72</accession>